<dbReference type="EMBL" id="AWXE01000001">
    <property type="protein sequence ID" value="ERL47795.1"/>
    <property type="molecule type" value="Genomic_DNA"/>
</dbReference>
<dbReference type="PRINTS" id="PR00111">
    <property type="entry name" value="ABHYDROLASE"/>
</dbReference>
<keyword evidence="5" id="KW-1185">Reference proteome</keyword>
<evidence type="ECO:0000313" key="4">
    <source>
        <dbReference type="EMBL" id="ERL47795.1"/>
    </source>
</evidence>
<dbReference type="GO" id="GO:0052934">
    <property type="term" value="F:alcohol dehydrogenase (cytochrome c) activity"/>
    <property type="evidence" value="ECO:0007669"/>
    <property type="project" value="UniProtKB-EC"/>
</dbReference>
<dbReference type="PANTHER" id="PTHR43798:SF33">
    <property type="entry name" value="HYDROLASE, PUTATIVE (AFU_ORTHOLOGUE AFUA_2G14860)-RELATED"/>
    <property type="match status" value="1"/>
</dbReference>
<dbReference type="eggNOG" id="COG2267">
    <property type="taxonomic scope" value="Bacteria"/>
</dbReference>
<dbReference type="InterPro" id="IPR050266">
    <property type="entry name" value="AB_hydrolase_sf"/>
</dbReference>
<sequence>MVVMSRMLAIFTFIIVVLVGHELFMVSQVERKYPPKGEFVDVETAKFHFLTRKKASDIENKENAPIVLIHGSSGSSADMELAFFEAFPPDIDLYAFDRPGIGWSETKLHPLEMSDPMKQAEAIHMAVNKLKLKKPIIVGHSWGGAVAIAYAKQFGDEITGAVSLAGVAYPWEGPYGWYEVLLTTPVINHVFSRLFLNKIGQLYVPLSIKSIFEPEPAREDYREGAQAEILLRPSKIINNSYYSYNLRRHLETMSEDYEDIKTPFLIVAGNRDYIVNTKRQSERFHNAVADSEYMLLKGVGHMPHHTQTQILADKIGRMSKGEALTPGKTELLDIKYEKVQ</sequence>
<dbReference type="PRINTS" id="PR00793">
    <property type="entry name" value="PROAMNOPTASE"/>
</dbReference>
<reference evidence="4 5" key="1">
    <citation type="journal article" date="2014" name="FEMS Microbiol. Ecol.">
        <title>Genomic differentiation among two strains of the PS1 clade isolated from geographically separated marine habitats.</title>
        <authorList>
            <person name="Jimenez-Infante F."/>
            <person name="Ngugi D.K."/>
            <person name="Alam I."/>
            <person name="Rashid M."/>
            <person name="Baalawi W."/>
            <person name="Kamau A.A."/>
            <person name="Bajic V.B."/>
            <person name="Stingl U."/>
        </authorList>
    </citation>
    <scope>NUCLEOTIDE SEQUENCE [LARGE SCALE GENOMIC DNA]</scope>
    <source>
        <strain evidence="4 5">RS24</strain>
    </source>
</reference>
<feature type="domain" description="AB hydrolase-1" evidence="3">
    <location>
        <begin position="65"/>
        <end position="306"/>
    </location>
</feature>
<protein>
    <submittedName>
        <fullName evidence="4">Putative pqq dehydrogenase protein</fullName>
        <ecNumber evidence="4">1.1.2.8</ecNumber>
    </submittedName>
</protein>
<evidence type="ECO:0000313" key="5">
    <source>
        <dbReference type="Proteomes" id="UP000016762"/>
    </source>
</evidence>
<dbReference type="InterPro" id="IPR002410">
    <property type="entry name" value="Peptidase_S33"/>
</dbReference>
<gene>
    <name evidence="4" type="primary">xoxF</name>
    <name evidence="4" type="ORF">RS24_00775</name>
</gene>
<evidence type="ECO:0000259" key="3">
    <source>
        <dbReference type="Pfam" id="PF00561"/>
    </source>
</evidence>
<dbReference type="Gene3D" id="3.40.50.1820">
    <property type="entry name" value="alpha/beta hydrolase"/>
    <property type="match status" value="1"/>
</dbReference>
<dbReference type="SUPFAM" id="SSF53474">
    <property type="entry name" value="alpha/beta-Hydrolases"/>
    <property type="match status" value="1"/>
</dbReference>
<comment type="caution">
    <text evidence="4">The sequence shown here is derived from an EMBL/GenBank/DDBJ whole genome shotgun (WGS) entry which is preliminary data.</text>
</comment>
<dbReference type="Proteomes" id="UP000016762">
    <property type="component" value="Unassembled WGS sequence"/>
</dbReference>
<proteinExistence type="inferred from homology"/>
<dbReference type="GO" id="GO:0008233">
    <property type="term" value="F:peptidase activity"/>
    <property type="evidence" value="ECO:0007669"/>
    <property type="project" value="InterPro"/>
</dbReference>
<dbReference type="PANTHER" id="PTHR43798">
    <property type="entry name" value="MONOACYLGLYCEROL LIPASE"/>
    <property type="match status" value="1"/>
</dbReference>
<organism evidence="4 5">
    <name type="scientific">Candidatus Micropelagius thuwalensis</name>
    <dbReference type="NCBI Taxonomy" id="1397666"/>
    <lineage>
        <taxon>Bacteria</taxon>
        <taxon>Pseudomonadati</taxon>
        <taxon>Pseudomonadota</taxon>
        <taxon>Alphaproteobacteria</taxon>
        <taxon>PS1 clade</taxon>
        <taxon>Candidatus Micropelagius</taxon>
    </lineage>
</organism>
<dbReference type="Pfam" id="PF00561">
    <property type="entry name" value="Abhydrolase_1"/>
    <property type="match status" value="1"/>
</dbReference>
<dbReference type="InterPro" id="IPR000073">
    <property type="entry name" value="AB_hydrolase_1"/>
</dbReference>
<evidence type="ECO:0000256" key="2">
    <source>
        <dbReference type="ARBA" id="ARBA00022801"/>
    </source>
</evidence>
<dbReference type="InterPro" id="IPR029058">
    <property type="entry name" value="AB_hydrolase_fold"/>
</dbReference>
<dbReference type="GO" id="GO:0006508">
    <property type="term" value="P:proteolysis"/>
    <property type="evidence" value="ECO:0007669"/>
    <property type="project" value="InterPro"/>
</dbReference>
<dbReference type="AlphaFoldDB" id="U2WWB3"/>
<dbReference type="EC" id="1.1.2.8" evidence="4"/>
<keyword evidence="4" id="KW-0560">Oxidoreductase</keyword>
<comment type="similarity">
    <text evidence="1">Belongs to the peptidase S33 family.</text>
</comment>
<keyword evidence="2" id="KW-0378">Hydrolase</keyword>
<dbReference type="GO" id="GO:0016020">
    <property type="term" value="C:membrane"/>
    <property type="evidence" value="ECO:0007669"/>
    <property type="project" value="TreeGrafter"/>
</dbReference>
<dbReference type="STRING" id="1397666.RS24_00775"/>
<accession>U2WWB3</accession>
<evidence type="ECO:0000256" key="1">
    <source>
        <dbReference type="ARBA" id="ARBA00010088"/>
    </source>
</evidence>
<name>U2WWB3_9PROT</name>